<dbReference type="InterPro" id="IPR036162">
    <property type="entry name" value="Resolvase-like_N_sf"/>
</dbReference>
<accession>A0ABW4M7H4</accession>
<feature type="domain" description="Resolvase/invertase-type recombinase catalytic" evidence="1">
    <location>
        <begin position="1"/>
        <end position="71"/>
    </location>
</feature>
<dbReference type="InterPro" id="IPR006119">
    <property type="entry name" value="Resolv_N"/>
</dbReference>
<dbReference type="InterPro" id="IPR050639">
    <property type="entry name" value="SSR_resolvase"/>
</dbReference>
<evidence type="ECO:0000313" key="2">
    <source>
        <dbReference type="EMBL" id="MFD1747410.1"/>
    </source>
</evidence>
<evidence type="ECO:0000313" key="3">
    <source>
        <dbReference type="Proteomes" id="UP001597322"/>
    </source>
</evidence>
<dbReference type="Gene3D" id="3.40.50.1390">
    <property type="entry name" value="Resolvase, N-terminal catalytic domain"/>
    <property type="match status" value="1"/>
</dbReference>
<dbReference type="PANTHER" id="PTHR30461">
    <property type="entry name" value="DNA-INVERTASE FROM LAMBDOID PROPHAGE"/>
    <property type="match status" value="1"/>
</dbReference>
<dbReference type="PANTHER" id="PTHR30461:SF23">
    <property type="entry name" value="DNA RECOMBINASE-RELATED"/>
    <property type="match status" value="1"/>
</dbReference>
<dbReference type="Proteomes" id="UP001597322">
    <property type="component" value="Unassembled WGS sequence"/>
</dbReference>
<keyword evidence="3" id="KW-1185">Reference proteome</keyword>
<proteinExistence type="predicted"/>
<name>A0ABW4M7H4_9HYPH</name>
<dbReference type="Pfam" id="PF00239">
    <property type="entry name" value="Resolvase"/>
    <property type="match status" value="1"/>
</dbReference>
<dbReference type="RefSeq" id="WP_377404651.1">
    <property type="nucleotide sequence ID" value="NZ_JBHUEQ010000039.1"/>
</dbReference>
<organism evidence="2 3">
    <name type="scientific">Rhizobium helianthi</name>
    <dbReference type="NCBI Taxonomy" id="1132695"/>
    <lineage>
        <taxon>Bacteria</taxon>
        <taxon>Pseudomonadati</taxon>
        <taxon>Pseudomonadota</taxon>
        <taxon>Alphaproteobacteria</taxon>
        <taxon>Hyphomicrobiales</taxon>
        <taxon>Rhizobiaceae</taxon>
        <taxon>Rhizobium/Agrobacterium group</taxon>
        <taxon>Rhizobium</taxon>
    </lineage>
</organism>
<sequence length="71" mass="8021">MSIETQVELCQNFITDRGWQLLDTYSDRAISGSNYLTRPGTQRVLNRIMTSKVDVVLCVTVDRVSRDAGAR</sequence>
<dbReference type="CDD" id="cd00338">
    <property type="entry name" value="Ser_Recombinase"/>
    <property type="match status" value="1"/>
</dbReference>
<comment type="caution">
    <text evidence="2">The sequence shown here is derived from an EMBL/GenBank/DDBJ whole genome shotgun (WGS) entry which is preliminary data.</text>
</comment>
<dbReference type="PROSITE" id="PS51736">
    <property type="entry name" value="RECOMBINASES_3"/>
    <property type="match status" value="1"/>
</dbReference>
<gene>
    <name evidence="2" type="ORF">ACFSE1_18225</name>
</gene>
<protein>
    <submittedName>
        <fullName evidence="2">Recombinase family protein</fullName>
    </submittedName>
</protein>
<dbReference type="SUPFAM" id="SSF53041">
    <property type="entry name" value="Resolvase-like"/>
    <property type="match status" value="1"/>
</dbReference>
<dbReference type="EMBL" id="JBHUEQ010000039">
    <property type="protein sequence ID" value="MFD1747410.1"/>
    <property type="molecule type" value="Genomic_DNA"/>
</dbReference>
<evidence type="ECO:0000259" key="1">
    <source>
        <dbReference type="PROSITE" id="PS51736"/>
    </source>
</evidence>
<reference evidence="3" key="1">
    <citation type="journal article" date="2019" name="Int. J. Syst. Evol. Microbiol.">
        <title>The Global Catalogue of Microorganisms (GCM) 10K type strain sequencing project: providing services to taxonomists for standard genome sequencing and annotation.</title>
        <authorList>
            <consortium name="The Broad Institute Genomics Platform"/>
            <consortium name="The Broad Institute Genome Sequencing Center for Infectious Disease"/>
            <person name="Wu L."/>
            <person name="Ma J."/>
        </authorList>
    </citation>
    <scope>NUCLEOTIDE SEQUENCE [LARGE SCALE GENOMIC DNA]</scope>
    <source>
        <strain evidence="3">CG52</strain>
    </source>
</reference>